<keyword evidence="3" id="KW-0238">DNA-binding</keyword>
<dbReference type="Pfam" id="PF04082">
    <property type="entry name" value="Fungal_trans"/>
    <property type="match status" value="1"/>
</dbReference>
<dbReference type="InterPro" id="IPR052073">
    <property type="entry name" value="Amide_Lactam_Regulators"/>
</dbReference>
<sequence length="570" mass="64736">MNPSPRSIFETAQNQSPDSQRQHISISHAGTTPTQMGDMDAGFLGVYGPENQLDADNQAFVAQLEHKYRSDLHPDLQQIFTDTYFNYCYTWCPVLDRNTLYSEIARSPLLANALALASSHIQPPLLPHDGPEAYYKRARTIFYEDEEADTLTSLKAVCLFYWWAPQAPSRVHRHSSWWWTSTVIRHAQQMNIHREPALEDPHRDRLDLGLRRRIWWTAFARERLTALCQSKPAIIDPDDCNIQEPTLADFPNDPQSQRQGEIFIYWVRLCAIIGRIAKVLLQSDTSISNVFPDQLREELVSWVHSLPPRLRLPIDSARTDSFDRDVHQLHLFYLTTIVIMHLKRSGGHLPQALPPAIIAASCTARILRDILARGNSRFLMAITCWHVGTAFIALLQACRIQHLAKYANEDLDILCHTVKQLQQMWASANVIAQGFDRLRKPGSTPTFSNSSETEPNPSSNLALGSNIAPQPNITIPHHRTSSFSQPFSHNVHIDDDDEFDWLRFFPFVSKSTNGIVESLISGKEQGTATKGFPSPNNELFHDTLLAQYQDLFDPFTDYTLGFPDLMAANS</sequence>
<keyword evidence="5" id="KW-0539">Nucleus</keyword>
<gene>
    <name evidence="8" type="ORF">K505DRAFT_245789</name>
</gene>
<dbReference type="PANTHER" id="PTHR47171">
    <property type="entry name" value="FARA-RELATED"/>
    <property type="match status" value="1"/>
</dbReference>
<keyword evidence="2" id="KW-0805">Transcription regulation</keyword>
<evidence type="ECO:0000256" key="2">
    <source>
        <dbReference type="ARBA" id="ARBA00023015"/>
    </source>
</evidence>
<keyword evidence="9" id="KW-1185">Reference proteome</keyword>
<dbReference type="CDD" id="cd12148">
    <property type="entry name" value="fungal_TF_MHR"/>
    <property type="match status" value="1"/>
</dbReference>
<feature type="domain" description="Xylanolytic transcriptional activator regulatory" evidence="7">
    <location>
        <begin position="176"/>
        <end position="251"/>
    </location>
</feature>
<dbReference type="Proteomes" id="UP000799757">
    <property type="component" value="Unassembled WGS sequence"/>
</dbReference>
<reference evidence="8" key="1">
    <citation type="journal article" date="2020" name="Stud. Mycol.">
        <title>101 Dothideomycetes genomes: a test case for predicting lifestyles and emergence of pathogens.</title>
        <authorList>
            <person name="Haridas S."/>
            <person name="Albert R."/>
            <person name="Binder M."/>
            <person name="Bloem J."/>
            <person name="Labutti K."/>
            <person name="Salamov A."/>
            <person name="Andreopoulos B."/>
            <person name="Baker S."/>
            <person name="Barry K."/>
            <person name="Bills G."/>
            <person name="Bluhm B."/>
            <person name="Cannon C."/>
            <person name="Castanera R."/>
            <person name="Culley D."/>
            <person name="Daum C."/>
            <person name="Ezra D."/>
            <person name="Gonzalez J."/>
            <person name="Henrissat B."/>
            <person name="Kuo A."/>
            <person name="Liang C."/>
            <person name="Lipzen A."/>
            <person name="Lutzoni F."/>
            <person name="Magnuson J."/>
            <person name="Mondo S."/>
            <person name="Nolan M."/>
            <person name="Ohm R."/>
            <person name="Pangilinan J."/>
            <person name="Park H.-J."/>
            <person name="Ramirez L."/>
            <person name="Alfaro M."/>
            <person name="Sun H."/>
            <person name="Tritt A."/>
            <person name="Yoshinaga Y."/>
            <person name="Zwiers L.-H."/>
            <person name="Turgeon B."/>
            <person name="Goodwin S."/>
            <person name="Spatafora J."/>
            <person name="Crous P."/>
            <person name="Grigoriev I."/>
        </authorList>
    </citation>
    <scope>NUCLEOTIDE SEQUENCE</scope>
    <source>
        <strain evidence="8">CBS 109.77</strain>
    </source>
</reference>
<dbReference type="InterPro" id="IPR007219">
    <property type="entry name" value="XnlR_reg_dom"/>
</dbReference>
<evidence type="ECO:0000256" key="5">
    <source>
        <dbReference type="ARBA" id="ARBA00023242"/>
    </source>
</evidence>
<name>A0A6A6X9C3_9PLEO</name>
<evidence type="ECO:0000256" key="6">
    <source>
        <dbReference type="SAM" id="MobiDB-lite"/>
    </source>
</evidence>
<feature type="region of interest" description="Disordered" evidence="6">
    <location>
        <begin position="442"/>
        <end position="465"/>
    </location>
</feature>
<keyword evidence="1" id="KW-0862">Zinc</keyword>
<dbReference type="EMBL" id="MU001952">
    <property type="protein sequence ID" value="KAF2792851.1"/>
    <property type="molecule type" value="Genomic_DNA"/>
</dbReference>
<protein>
    <recommendedName>
        <fullName evidence="7">Xylanolytic transcriptional activator regulatory domain-containing protein</fullName>
    </recommendedName>
</protein>
<feature type="region of interest" description="Disordered" evidence="6">
    <location>
        <begin position="1"/>
        <end position="24"/>
    </location>
</feature>
<dbReference type="GO" id="GO:0003677">
    <property type="term" value="F:DNA binding"/>
    <property type="evidence" value="ECO:0007669"/>
    <property type="project" value="UniProtKB-KW"/>
</dbReference>
<evidence type="ECO:0000313" key="8">
    <source>
        <dbReference type="EMBL" id="KAF2792851.1"/>
    </source>
</evidence>
<organism evidence="8 9">
    <name type="scientific">Melanomma pulvis-pyrius CBS 109.77</name>
    <dbReference type="NCBI Taxonomy" id="1314802"/>
    <lineage>
        <taxon>Eukaryota</taxon>
        <taxon>Fungi</taxon>
        <taxon>Dikarya</taxon>
        <taxon>Ascomycota</taxon>
        <taxon>Pezizomycotina</taxon>
        <taxon>Dothideomycetes</taxon>
        <taxon>Pleosporomycetidae</taxon>
        <taxon>Pleosporales</taxon>
        <taxon>Melanommataceae</taxon>
        <taxon>Melanomma</taxon>
    </lineage>
</organism>
<dbReference type="AlphaFoldDB" id="A0A6A6X9C3"/>
<evidence type="ECO:0000256" key="3">
    <source>
        <dbReference type="ARBA" id="ARBA00023125"/>
    </source>
</evidence>
<evidence type="ECO:0000259" key="7">
    <source>
        <dbReference type="SMART" id="SM00906"/>
    </source>
</evidence>
<dbReference type="SMART" id="SM00906">
    <property type="entry name" value="Fungal_trans"/>
    <property type="match status" value="1"/>
</dbReference>
<evidence type="ECO:0000313" key="9">
    <source>
        <dbReference type="Proteomes" id="UP000799757"/>
    </source>
</evidence>
<dbReference type="PANTHER" id="PTHR47171:SF5">
    <property type="entry name" value="ZN(II)2CYS6 TRANSCRIPTION FACTOR (EUROFUNG)"/>
    <property type="match status" value="1"/>
</dbReference>
<evidence type="ECO:0000256" key="1">
    <source>
        <dbReference type="ARBA" id="ARBA00022833"/>
    </source>
</evidence>
<feature type="compositionally biased region" description="Low complexity" evidence="6">
    <location>
        <begin position="448"/>
        <end position="460"/>
    </location>
</feature>
<evidence type="ECO:0000256" key="4">
    <source>
        <dbReference type="ARBA" id="ARBA00023163"/>
    </source>
</evidence>
<proteinExistence type="predicted"/>
<dbReference type="OrthoDB" id="1932925at2759"/>
<dbReference type="GO" id="GO:0008270">
    <property type="term" value="F:zinc ion binding"/>
    <property type="evidence" value="ECO:0007669"/>
    <property type="project" value="InterPro"/>
</dbReference>
<keyword evidence="4" id="KW-0804">Transcription</keyword>
<dbReference type="GO" id="GO:0006351">
    <property type="term" value="P:DNA-templated transcription"/>
    <property type="evidence" value="ECO:0007669"/>
    <property type="project" value="InterPro"/>
</dbReference>
<accession>A0A6A6X9C3</accession>